<keyword evidence="2" id="KW-1185">Reference proteome</keyword>
<evidence type="ECO:0000313" key="1">
    <source>
        <dbReference type="EMBL" id="KAG7303338.1"/>
    </source>
</evidence>
<organism evidence="1 2">
    <name type="scientific">Plutella xylostella</name>
    <name type="common">Diamondback moth</name>
    <name type="synonym">Plutella maculipennis</name>
    <dbReference type="NCBI Taxonomy" id="51655"/>
    <lineage>
        <taxon>Eukaryota</taxon>
        <taxon>Metazoa</taxon>
        <taxon>Ecdysozoa</taxon>
        <taxon>Arthropoda</taxon>
        <taxon>Hexapoda</taxon>
        <taxon>Insecta</taxon>
        <taxon>Pterygota</taxon>
        <taxon>Neoptera</taxon>
        <taxon>Endopterygota</taxon>
        <taxon>Lepidoptera</taxon>
        <taxon>Glossata</taxon>
        <taxon>Ditrysia</taxon>
        <taxon>Yponomeutoidea</taxon>
        <taxon>Plutellidae</taxon>
        <taxon>Plutella</taxon>
    </lineage>
</organism>
<accession>A0ABQ7QHB8</accession>
<dbReference type="EMBL" id="JAHIBW010000016">
    <property type="protein sequence ID" value="KAG7303338.1"/>
    <property type="molecule type" value="Genomic_DNA"/>
</dbReference>
<sequence length="148" mass="17071">MALGARVCEACHVRCVVSRYTWCPVASCVTPKVRAKRLRHLPPRWHDLPPDVKRPLCDEFNIPSELSKCCLACFKRITRRLETIGEPTLEPTEEEASRFRTLLREHGTAWDRMAASCGRPPASLKAFYFTYRKRFQLDALVAERQVPK</sequence>
<proteinExistence type="predicted"/>
<protein>
    <submittedName>
        <fullName evidence="1">Uncharacterized protein</fullName>
    </submittedName>
</protein>
<comment type="caution">
    <text evidence="1">The sequence shown here is derived from an EMBL/GenBank/DDBJ whole genome shotgun (WGS) entry which is preliminary data.</text>
</comment>
<feature type="non-terminal residue" evidence="1">
    <location>
        <position position="148"/>
    </location>
</feature>
<dbReference type="Gene3D" id="1.10.10.60">
    <property type="entry name" value="Homeodomain-like"/>
    <property type="match status" value="1"/>
</dbReference>
<gene>
    <name evidence="1" type="ORF">JYU34_011827</name>
</gene>
<name>A0ABQ7QHB8_PLUXY</name>
<evidence type="ECO:0000313" key="2">
    <source>
        <dbReference type="Proteomes" id="UP000823941"/>
    </source>
</evidence>
<dbReference type="Proteomes" id="UP000823941">
    <property type="component" value="Chromosome 16"/>
</dbReference>
<reference evidence="1 2" key="1">
    <citation type="submission" date="2021-06" db="EMBL/GenBank/DDBJ databases">
        <title>A haploid diamondback moth (Plutella xylostella L.) genome assembly resolves 31 chromosomes and identifies a diamide resistance mutation.</title>
        <authorList>
            <person name="Ward C.M."/>
            <person name="Perry K.D."/>
            <person name="Baker G."/>
            <person name="Powis K."/>
            <person name="Heckel D.G."/>
            <person name="Baxter S.W."/>
        </authorList>
    </citation>
    <scope>NUCLEOTIDE SEQUENCE [LARGE SCALE GENOMIC DNA]</scope>
    <source>
        <strain evidence="1 2">LV</strain>
        <tissue evidence="1">Single pupa</tissue>
    </source>
</reference>